<feature type="region of interest" description="Disordered" evidence="9">
    <location>
        <begin position="116"/>
        <end position="175"/>
    </location>
</feature>
<dbReference type="PROSITE" id="PS00108">
    <property type="entry name" value="PROTEIN_KINASE_ST"/>
    <property type="match status" value="1"/>
</dbReference>
<feature type="region of interest" description="Disordered" evidence="9">
    <location>
        <begin position="207"/>
        <end position="247"/>
    </location>
</feature>
<evidence type="ECO:0000256" key="4">
    <source>
        <dbReference type="ARBA" id="ARBA00022777"/>
    </source>
</evidence>
<proteinExistence type="predicted"/>
<feature type="active site" description="Proton acceptor" evidence="6">
    <location>
        <position position="748"/>
    </location>
</feature>
<feature type="binding site" evidence="7">
    <location>
        <position position="780"/>
    </location>
    <ligand>
        <name>ATP</name>
        <dbReference type="ChEBI" id="CHEBI:30616"/>
    </ligand>
</feature>
<evidence type="ECO:0000313" key="11">
    <source>
        <dbReference type="EMBL" id="PWN92201.1"/>
    </source>
</evidence>
<dbReference type="AlphaFoldDB" id="A0A316YSJ0"/>
<dbReference type="GO" id="GO:0004674">
    <property type="term" value="F:protein serine/threonine kinase activity"/>
    <property type="evidence" value="ECO:0007669"/>
    <property type="project" value="UniProtKB-KW"/>
</dbReference>
<evidence type="ECO:0000259" key="10">
    <source>
        <dbReference type="PROSITE" id="PS50011"/>
    </source>
</evidence>
<accession>A0A316YSJ0</accession>
<feature type="compositionally biased region" description="Low complexity" evidence="9">
    <location>
        <begin position="329"/>
        <end position="348"/>
    </location>
</feature>
<dbReference type="InterPro" id="IPR011009">
    <property type="entry name" value="Kinase-like_dom_sf"/>
</dbReference>
<keyword evidence="1" id="KW-0723">Serine/threonine-protein kinase</keyword>
<feature type="domain" description="Protein kinase" evidence="10">
    <location>
        <begin position="600"/>
        <end position="938"/>
    </location>
</feature>
<organism evidence="11 12">
    <name type="scientific">Acaromyces ingoldii</name>
    <dbReference type="NCBI Taxonomy" id="215250"/>
    <lineage>
        <taxon>Eukaryota</taxon>
        <taxon>Fungi</taxon>
        <taxon>Dikarya</taxon>
        <taxon>Basidiomycota</taxon>
        <taxon>Ustilaginomycotina</taxon>
        <taxon>Exobasidiomycetes</taxon>
        <taxon>Exobasidiales</taxon>
        <taxon>Cryptobasidiaceae</taxon>
        <taxon>Acaromyces</taxon>
    </lineage>
</organism>
<evidence type="ECO:0000256" key="6">
    <source>
        <dbReference type="PIRSR" id="PIRSR630616-1"/>
    </source>
</evidence>
<feature type="region of interest" description="Disordered" evidence="9">
    <location>
        <begin position="883"/>
        <end position="904"/>
    </location>
</feature>
<feature type="region of interest" description="Disordered" evidence="9">
    <location>
        <begin position="265"/>
        <end position="438"/>
    </location>
</feature>
<feature type="compositionally biased region" description="Gly residues" evidence="9">
    <location>
        <begin position="219"/>
        <end position="230"/>
    </location>
</feature>
<name>A0A316YSJ0_9BASI</name>
<dbReference type="Pfam" id="PF00069">
    <property type="entry name" value="Pkinase"/>
    <property type="match status" value="1"/>
</dbReference>
<keyword evidence="4 11" id="KW-0418">Kinase</keyword>
<keyword evidence="2" id="KW-0808">Transferase</keyword>
<dbReference type="OrthoDB" id="289250at2759"/>
<feature type="binding site" evidence="7">
    <location>
        <position position="650"/>
    </location>
    <ligand>
        <name>ATP</name>
        <dbReference type="ChEBI" id="CHEBI:30616"/>
    </ligand>
</feature>
<gene>
    <name evidence="11" type="ORF">FA10DRAFT_285090</name>
</gene>
<dbReference type="PANTHER" id="PTHR24350">
    <property type="entry name" value="SERINE/THREONINE-PROTEIN KINASE IAL-RELATED"/>
    <property type="match status" value="1"/>
</dbReference>
<feature type="region of interest" description="Disordered" evidence="9">
    <location>
        <begin position="453"/>
        <end position="517"/>
    </location>
</feature>
<evidence type="ECO:0000256" key="7">
    <source>
        <dbReference type="PIRSR" id="PIRSR630616-2"/>
    </source>
</evidence>
<evidence type="ECO:0000256" key="3">
    <source>
        <dbReference type="ARBA" id="ARBA00022741"/>
    </source>
</evidence>
<dbReference type="SUPFAM" id="SSF56112">
    <property type="entry name" value="Protein kinase-like (PK-like)"/>
    <property type="match status" value="1"/>
</dbReference>
<dbReference type="RefSeq" id="XP_025379399.1">
    <property type="nucleotide sequence ID" value="XM_025523963.1"/>
</dbReference>
<feature type="compositionally biased region" description="Low complexity" evidence="9">
    <location>
        <begin position="265"/>
        <end position="279"/>
    </location>
</feature>
<dbReference type="EMBL" id="KZ819635">
    <property type="protein sequence ID" value="PWN92201.1"/>
    <property type="molecule type" value="Genomic_DNA"/>
</dbReference>
<sequence length="986" mass="103862">MVDPSSSSVVPPTLTPTVMDSLGSPTSSTAMQGRRGSHQMLPPIATEFTSQQSHTIPVLSAALSDSSSAHDETMARYQSTRHAKKDSSSSSTSKTAAFFGSSDSLAPVLPSTLGSTGLLTGTDQNGLTRHASNSSTSSWTHMGPGGAARRWDDFEGKPITPLPSPGIMAGDHGGGETVEMLATADGHSGGNYLSAAGPFDAAFARRRRAASSTGSSSSGAGGGRGGGGGSFVETNQQQVSSSGSLNGSLSNFDVSLSDDSIAHMTSLPSLPSQTSTLGLEPNSESSSVTLSPARGQAQQQQQQQYPRQDDAASSSSSPPKQEAWRRGASSSTSASSGPSSSSTSSKTSNFFGASWSISSAPTTQSHSANEREQETDVVASPMSAGYLGSPASQKREPPPSSSASRLHDQQVSSRYPSAPSDGDIHGLRAPFSSGRPVPVRAFDSISALPSAIGDAPSLLPSQAPTVELHTPPSPTIEVSSSWSRDGRGGQVGRSSRSRGTSSTRHVHGPSENATGSSFLPSVEAVKSAGALFVKEPLASSTIKDVPANGPASVTSAGEAAVRRDSARDQAGLIGAAKAAVSEAEATEEEEDEVRGIIGPYSVERTLGVGAFSRVVLAARKAGTPPPLPPSNGSTGKRSSVSVSRDLVALKMLERAPCMQNERMKVSWVREVEVLKHIVHPSIVRFISSFSTPRHHNLVLERVGGGELFELLANHSLELAKREWLVRRLFGELANAVGWMHAINLVHRDIKLENIILTYDLFSTDLRPSTLGAGPLLKLTDFGLSRFIDPNSPLLETRCGSEEYAAPELIIGKRYDGRKTDAWAMGVVLYALLTGCLPFLEDTTSSTTTTGGVGREGQGVERDAKARKTHLLRIAKGDLRWPARDNDQSLDVSPGEQAGGFAPNNRLVTPRAKHMVGRLLRRDAAKRATAWEAWDEEWMTEGSFTKEASAHGDEVEPPLDPRSAQGQRWLLEHARVHSGAAELAHDD</sequence>
<dbReference type="PROSITE" id="PS50011">
    <property type="entry name" value="PROTEIN_KINASE_DOM"/>
    <property type="match status" value="1"/>
</dbReference>
<feature type="compositionally biased region" description="Low complexity" evidence="9">
    <location>
        <begin position="492"/>
        <end position="503"/>
    </location>
</feature>
<evidence type="ECO:0000313" key="12">
    <source>
        <dbReference type="Proteomes" id="UP000245768"/>
    </source>
</evidence>
<feature type="compositionally biased region" description="Polar residues" evidence="9">
    <location>
        <begin position="349"/>
        <end position="367"/>
    </location>
</feature>
<dbReference type="InterPro" id="IPR030616">
    <property type="entry name" value="Aur-like"/>
</dbReference>
<keyword evidence="3 7" id="KW-0547">Nucleotide-binding</keyword>
<feature type="region of interest" description="Disordered" evidence="9">
    <location>
        <begin position="843"/>
        <end position="865"/>
    </location>
</feature>
<keyword evidence="12" id="KW-1185">Reference proteome</keyword>
<evidence type="ECO:0000256" key="2">
    <source>
        <dbReference type="ARBA" id="ARBA00022679"/>
    </source>
</evidence>
<evidence type="ECO:0000256" key="9">
    <source>
        <dbReference type="SAM" id="MobiDB-lite"/>
    </source>
</evidence>
<dbReference type="InParanoid" id="A0A316YSJ0"/>
<feature type="binding site" evidence="7">
    <location>
        <begin position="752"/>
        <end position="753"/>
    </location>
    <ligand>
        <name>ATP</name>
        <dbReference type="ChEBI" id="CHEBI:30616"/>
    </ligand>
</feature>
<dbReference type="Gene3D" id="1.10.510.10">
    <property type="entry name" value="Transferase(Phosphotransferase) domain 1"/>
    <property type="match status" value="1"/>
</dbReference>
<evidence type="ECO:0000256" key="1">
    <source>
        <dbReference type="ARBA" id="ARBA00022527"/>
    </source>
</evidence>
<feature type="cross-link" description="Glycyl lysine isopeptide (Lys-Gly) (interchain with G-Cter in SUMO2)" evidence="8">
    <location>
        <position position="750"/>
    </location>
</feature>
<dbReference type="InterPro" id="IPR008271">
    <property type="entry name" value="Ser/Thr_kinase_AS"/>
</dbReference>
<feature type="region of interest" description="Disordered" evidence="9">
    <location>
        <begin position="1"/>
        <end position="44"/>
    </location>
</feature>
<dbReference type="GeneID" id="37045879"/>
<dbReference type="Proteomes" id="UP000245768">
    <property type="component" value="Unassembled WGS sequence"/>
</dbReference>
<feature type="region of interest" description="Disordered" evidence="9">
    <location>
        <begin position="62"/>
        <end position="97"/>
    </location>
</feature>
<feature type="compositionally biased region" description="Low complexity" evidence="9">
    <location>
        <begin position="1"/>
        <end position="18"/>
    </location>
</feature>
<keyword evidence="5 7" id="KW-0067">ATP-binding</keyword>
<evidence type="ECO:0000256" key="8">
    <source>
        <dbReference type="PIRSR" id="PIRSR630616-3"/>
    </source>
</evidence>
<dbReference type="GO" id="GO:0005524">
    <property type="term" value="F:ATP binding"/>
    <property type="evidence" value="ECO:0007669"/>
    <property type="project" value="UniProtKB-KW"/>
</dbReference>
<feature type="compositionally biased region" description="Polar residues" evidence="9">
    <location>
        <begin position="401"/>
        <end position="415"/>
    </location>
</feature>
<feature type="region of interest" description="Disordered" evidence="9">
    <location>
        <begin position="945"/>
        <end position="966"/>
    </location>
</feature>
<dbReference type="STRING" id="215250.A0A316YSJ0"/>
<evidence type="ECO:0000256" key="5">
    <source>
        <dbReference type="ARBA" id="ARBA00022840"/>
    </source>
</evidence>
<feature type="compositionally biased region" description="Polar residues" evidence="9">
    <location>
        <begin position="123"/>
        <end position="140"/>
    </location>
</feature>
<reference evidence="11 12" key="1">
    <citation type="journal article" date="2018" name="Mol. Biol. Evol.">
        <title>Broad Genomic Sampling Reveals a Smut Pathogenic Ancestry of the Fungal Clade Ustilaginomycotina.</title>
        <authorList>
            <person name="Kijpornyongpan T."/>
            <person name="Mondo S.J."/>
            <person name="Barry K."/>
            <person name="Sandor L."/>
            <person name="Lee J."/>
            <person name="Lipzen A."/>
            <person name="Pangilinan J."/>
            <person name="LaButti K."/>
            <person name="Hainaut M."/>
            <person name="Henrissat B."/>
            <person name="Grigoriev I.V."/>
            <person name="Spatafora J.W."/>
            <person name="Aime M.C."/>
        </authorList>
    </citation>
    <scope>NUCLEOTIDE SEQUENCE [LARGE SCALE GENOMIC DNA]</scope>
    <source>
        <strain evidence="11 12">MCA 4198</strain>
    </source>
</reference>
<feature type="compositionally biased region" description="Low complexity" evidence="9">
    <location>
        <begin position="88"/>
        <end position="97"/>
    </location>
</feature>
<protein>
    <submittedName>
        <fullName evidence="11">Kinase-like protein</fullName>
    </submittedName>
</protein>
<dbReference type="InterPro" id="IPR000719">
    <property type="entry name" value="Prot_kinase_dom"/>
</dbReference>
<dbReference type="SMART" id="SM00220">
    <property type="entry name" value="S_TKc"/>
    <property type="match status" value="1"/>
</dbReference>